<evidence type="ECO:0000313" key="12">
    <source>
        <dbReference type="Proteomes" id="UP000694422"/>
    </source>
</evidence>
<evidence type="ECO:0000256" key="6">
    <source>
        <dbReference type="ARBA" id="ARBA00023180"/>
    </source>
</evidence>
<evidence type="ECO:0000313" key="11">
    <source>
        <dbReference type="Ensembl" id="ENSSDAP00000019559.1"/>
    </source>
</evidence>
<dbReference type="GO" id="GO:0007340">
    <property type="term" value="P:acrosome reaction"/>
    <property type="evidence" value="ECO:0007669"/>
    <property type="project" value="InterPro"/>
</dbReference>
<evidence type="ECO:0000256" key="7">
    <source>
        <dbReference type="ARBA" id="ARBA00023329"/>
    </source>
</evidence>
<keyword evidence="12" id="KW-1185">Reference proteome</keyword>
<evidence type="ECO:0000256" key="3">
    <source>
        <dbReference type="ARBA" id="ARBA00020783"/>
    </source>
</evidence>
<dbReference type="Ensembl" id="ENSSDAT00000022363.1">
    <property type="protein sequence ID" value="ENSSDAP00000019559.1"/>
    <property type="gene ID" value="ENSSDAG00000017825.1"/>
</dbReference>
<comment type="function">
    <text evidence="1">Involved in fertilization ability of sperm.</text>
</comment>
<organism evidence="11 12">
    <name type="scientific">Spermophilus dauricus</name>
    <name type="common">Daurian ground squirrel</name>
    <dbReference type="NCBI Taxonomy" id="99837"/>
    <lineage>
        <taxon>Eukaryota</taxon>
        <taxon>Metazoa</taxon>
        <taxon>Chordata</taxon>
        <taxon>Craniata</taxon>
        <taxon>Vertebrata</taxon>
        <taxon>Euteleostomi</taxon>
        <taxon>Mammalia</taxon>
        <taxon>Eutheria</taxon>
        <taxon>Euarchontoglires</taxon>
        <taxon>Glires</taxon>
        <taxon>Rodentia</taxon>
        <taxon>Sciuromorpha</taxon>
        <taxon>Sciuridae</taxon>
        <taxon>Xerinae</taxon>
        <taxon>Marmotini</taxon>
        <taxon>Spermophilus</taxon>
    </lineage>
</organism>
<reference evidence="11" key="2">
    <citation type="submission" date="2025-09" db="UniProtKB">
        <authorList>
            <consortium name="Ensembl"/>
        </authorList>
    </citation>
    <scope>IDENTIFICATION</scope>
</reference>
<dbReference type="PANTHER" id="PTHR31667">
    <property type="entry name" value="SPERM EQUATORIAL SEGMENT PROTEIN 1"/>
    <property type="match status" value="1"/>
</dbReference>
<keyword evidence="5 10" id="KW-0732">Signal</keyword>
<evidence type="ECO:0000256" key="2">
    <source>
        <dbReference type="ARBA" id="ARBA00004218"/>
    </source>
</evidence>
<evidence type="ECO:0000256" key="5">
    <source>
        <dbReference type="ARBA" id="ARBA00022729"/>
    </source>
</evidence>
<evidence type="ECO:0000256" key="9">
    <source>
        <dbReference type="SAM" id="MobiDB-lite"/>
    </source>
</evidence>
<comment type="subcellular location">
    <subcellularLocation>
        <location evidence="2">Cytoplasmic vesicle</location>
        <location evidence="2">Secretory vesicle</location>
        <location evidence="2">Acrosome</location>
    </subcellularLocation>
</comment>
<feature type="region of interest" description="Disordered" evidence="9">
    <location>
        <begin position="44"/>
        <end position="85"/>
    </location>
</feature>
<dbReference type="Proteomes" id="UP000694422">
    <property type="component" value="Unplaced"/>
</dbReference>
<dbReference type="AlphaFoldDB" id="A0A8C9Q707"/>
<keyword evidence="4" id="KW-0217">Developmental protein</keyword>
<feature type="compositionally biased region" description="Polar residues" evidence="9">
    <location>
        <begin position="147"/>
        <end position="161"/>
    </location>
</feature>
<dbReference type="GO" id="GO:0001669">
    <property type="term" value="C:acrosomal vesicle"/>
    <property type="evidence" value="ECO:0007669"/>
    <property type="project" value="UniProtKB-SubCell"/>
</dbReference>
<keyword evidence="6" id="KW-0325">Glycoprotein</keyword>
<dbReference type="GO" id="GO:0007342">
    <property type="term" value="P:fusion of sperm to egg plasma membrane involved in single fertilization"/>
    <property type="evidence" value="ECO:0007669"/>
    <property type="project" value="InterPro"/>
</dbReference>
<keyword evidence="7" id="KW-0968">Cytoplasmic vesicle</keyword>
<comment type="similarity">
    <text evidence="8">Belongs to the SPESP1 family.</text>
</comment>
<proteinExistence type="inferred from homology"/>
<dbReference type="PANTHER" id="PTHR31667:SF2">
    <property type="entry name" value="SPERM EQUATORIAL SEGMENT PROTEIN 1"/>
    <property type="match status" value="1"/>
</dbReference>
<evidence type="ECO:0000256" key="10">
    <source>
        <dbReference type="SAM" id="SignalP"/>
    </source>
</evidence>
<reference evidence="11" key="1">
    <citation type="submission" date="2025-08" db="UniProtKB">
        <authorList>
            <consortium name="Ensembl"/>
        </authorList>
    </citation>
    <scope>IDENTIFICATION</scope>
</reference>
<evidence type="ECO:0000256" key="8">
    <source>
        <dbReference type="ARBA" id="ARBA00025763"/>
    </source>
</evidence>
<dbReference type="InterPro" id="IPR026743">
    <property type="entry name" value="Equatorial_segment"/>
</dbReference>
<evidence type="ECO:0000256" key="4">
    <source>
        <dbReference type="ARBA" id="ARBA00022473"/>
    </source>
</evidence>
<feature type="region of interest" description="Disordered" evidence="9">
    <location>
        <begin position="133"/>
        <end position="169"/>
    </location>
</feature>
<evidence type="ECO:0000256" key="1">
    <source>
        <dbReference type="ARBA" id="ARBA00003615"/>
    </source>
</evidence>
<feature type="signal peptide" evidence="10">
    <location>
        <begin position="1"/>
        <end position="22"/>
    </location>
</feature>
<sequence length="368" mass="41565">MATKLCWLYILNLLMICITVSRDEEQNLNHYVQVLENLILSVPTREPGPEKKSKSPKNLYSIGSKRSESEETVTPSTENNALIKDVSAGSTPFSTRDFTSPGVGKKLMTENTPFWSIRPNNVSVVLHAEEPYIEKEEPEPEPEPETVTVTKRSRASTLSPRTTQLSTATSSTAKLSSFTTLSSTSRSQMYLWTDSEDVPQLSDDSASSRFKFPIYEQHSDNMRNDIILRKISEIYAQMQQAPPGDSNNPEYKEYIKASKELLKRSLALAEAAEYRLEKMYTSEALAEGRTSNQIVDIETVINTLYNSRSKLPEYLDIKYVPAEMREKANTVFSTLKNILCAGQVETQNLIKKLLSNNIKMLNLLDIPR</sequence>
<name>A0A8C9Q707_SPEDA</name>
<feature type="chain" id="PRO_5034814342" description="Sperm equatorial segment protein 1" evidence="10">
    <location>
        <begin position="23"/>
        <end position="368"/>
    </location>
</feature>
<dbReference type="Pfam" id="PF15754">
    <property type="entry name" value="SPESP1"/>
    <property type="match status" value="1"/>
</dbReference>
<accession>A0A8C9Q707</accession>
<protein>
    <recommendedName>
        <fullName evidence="3">Sperm equatorial segment protein 1</fullName>
    </recommendedName>
</protein>